<dbReference type="STRING" id="1871111.GCA_001704615_01683"/>
<proteinExistence type="predicted"/>
<name>A0A2S2FA75_9GAMM</name>
<dbReference type="Proteomes" id="UP000245977">
    <property type="component" value="Chromosome"/>
</dbReference>
<dbReference type="PROSITE" id="PS51257">
    <property type="entry name" value="PROKAR_LIPOPROTEIN"/>
    <property type="match status" value="1"/>
</dbReference>
<sequence>MMKKIVYCTLSFIVLAACHQKPTSTAQHHETQQKAKAELITQVDCFADTHEILSRISQESSIQQLSAANTAVKKCTPKLNNTQIYQLLESTDLMYQRFLTTASGDESMEGLNAYGYAKAYPENAKDLGYENAAIIKKTLPQRDQYLIDHIGKQYIQFLDIGEGYFELKQNPQYAVDMFVPYLPKAEALFIQRMAKDNSDILYSDAAIAIPWQELVERALFWEKYIQQYPKSYFIQDAQLLFKEYEYLSFMGSDNSDTFGFANGHYFVETKEVKPALLWLAQQPHSKLSEKAKLFLKHTSNYYPDWKQDEYDKQRDSLITLLQLTPSDFHRDCHRAALCKNSP</sequence>
<keyword evidence="1" id="KW-0732">Signal</keyword>
<protein>
    <submittedName>
        <fullName evidence="2">Uncharacterized protein</fullName>
    </submittedName>
</protein>
<organism evidence="2 3">
    <name type="scientific">Acinetobacter defluvii</name>
    <dbReference type="NCBI Taxonomy" id="1871111"/>
    <lineage>
        <taxon>Bacteria</taxon>
        <taxon>Pseudomonadati</taxon>
        <taxon>Pseudomonadota</taxon>
        <taxon>Gammaproteobacteria</taxon>
        <taxon>Moraxellales</taxon>
        <taxon>Moraxellaceae</taxon>
        <taxon>Acinetobacter</taxon>
    </lineage>
</organism>
<evidence type="ECO:0000256" key="1">
    <source>
        <dbReference type="SAM" id="SignalP"/>
    </source>
</evidence>
<accession>A0A2S2FA75</accession>
<evidence type="ECO:0000313" key="2">
    <source>
        <dbReference type="EMBL" id="AWL27859.2"/>
    </source>
</evidence>
<gene>
    <name evidence="2" type="ORF">DJ533_04270</name>
</gene>
<feature type="signal peptide" evidence="1">
    <location>
        <begin position="1"/>
        <end position="16"/>
    </location>
</feature>
<dbReference type="KEGG" id="adv:DJ533_04270"/>
<dbReference type="AlphaFoldDB" id="A0A2S2FA75"/>
<dbReference type="RefSeq" id="WP_148245825.1">
    <property type="nucleotide sequence ID" value="NZ_CP029397.2"/>
</dbReference>
<feature type="chain" id="PRO_5022663364" evidence="1">
    <location>
        <begin position="17"/>
        <end position="342"/>
    </location>
</feature>
<evidence type="ECO:0000313" key="3">
    <source>
        <dbReference type="Proteomes" id="UP000245977"/>
    </source>
</evidence>
<dbReference type="OrthoDB" id="8605367at2"/>
<keyword evidence="3" id="KW-1185">Reference proteome</keyword>
<dbReference type="EMBL" id="CP029397">
    <property type="protein sequence ID" value="AWL27859.2"/>
    <property type="molecule type" value="Genomic_DNA"/>
</dbReference>
<reference evidence="2" key="1">
    <citation type="submission" date="2019-08" db="EMBL/GenBank/DDBJ databases">
        <title>The complete genome of Acinetobacter defluvii strain WCHAD010030.</title>
        <authorList>
            <person name="Hu Y."/>
            <person name="Qin J."/>
            <person name="Feng Y."/>
            <person name="Zong Z."/>
        </authorList>
    </citation>
    <scope>NUCLEOTIDE SEQUENCE</scope>
    <source>
        <strain evidence="2">WCHA30</strain>
    </source>
</reference>